<evidence type="ECO:0000313" key="5">
    <source>
        <dbReference type="Proteomes" id="UP000647017"/>
    </source>
</evidence>
<accession>A0ABQ4I2N1</accession>
<dbReference type="SUPFAM" id="SSF53474">
    <property type="entry name" value="alpha/beta-Hydrolases"/>
    <property type="match status" value="1"/>
</dbReference>
<dbReference type="InterPro" id="IPR029058">
    <property type="entry name" value="AB_hydrolase_fold"/>
</dbReference>
<dbReference type="Gene3D" id="3.40.50.1820">
    <property type="entry name" value="alpha/beta hydrolase"/>
    <property type="match status" value="1"/>
</dbReference>
<reference evidence="4 5" key="1">
    <citation type="submission" date="2021-01" db="EMBL/GenBank/DDBJ databases">
        <title>Whole genome shotgun sequence of Verrucosispora andamanensis NBRC 109075.</title>
        <authorList>
            <person name="Komaki H."/>
            <person name="Tamura T."/>
        </authorList>
    </citation>
    <scope>NUCLEOTIDE SEQUENCE [LARGE SCALE GENOMIC DNA]</scope>
    <source>
        <strain evidence="4 5">NBRC 109075</strain>
    </source>
</reference>
<protein>
    <submittedName>
        <fullName evidence="4">Proline iminopeptidase</fullName>
    </submittedName>
</protein>
<evidence type="ECO:0000256" key="1">
    <source>
        <dbReference type="ARBA" id="ARBA00010088"/>
    </source>
</evidence>
<gene>
    <name evidence="4" type="primary">pip</name>
    <name evidence="4" type="ORF">Van01_53630</name>
</gene>
<dbReference type="InterPro" id="IPR050266">
    <property type="entry name" value="AB_hydrolase_sf"/>
</dbReference>
<keyword evidence="2" id="KW-0378">Hydrolase</keyword>
<dbReference type="PRINTS" id="PR00111">
    <property type="entry name" value="ABHYDROLASE"/>
</dbReference>
<sequence>MGLDVRSDDNCHLWAEQSGTGPPLVLCHGGPGLWDYLAPVARLLDDDARTIRWDQRGCGRSQRRGPYSVARFVADLDAVRDHLAGPVTALLGHSWGAHLALRYAIEHPERVSHLIYVSGTGIDPERGWHPHYERNLRQRLGHHLDRWEALGARARTPAQQRERAVLQWSADFADPGTALRHAERMATPWLGINEDCNQALNAEVKQELRDPDLIVQCRALDLPVLIIDGTEDIRPRWAVDSLHEALPNSQRVSLAGCGHLPWVENPHDFRQAVTTFLTEQRHQTLRQVHREPADRADPR</sequence>
<dbReference type="Proteomes" id="UP000647017">
    <property type="component" value="Unassembled WGS sequence"/>
</dbReference>
<dbReference type="PANTHER" id="PTHR43798">
    <property type="entry name" value="MONOACYLGLYCEROL LIPASE"/>
    <property type="match status" value="1"/>
</dbReference>
<dbReference type="PRINTS" id="PR00793">
    <property type="entry name" value="PROAMNOPTASE"/>
</dbReference>
<dbReference type="PANTHER" id="PTHR43798:SF33">
    <property type="entry name" value="HYDROLASE, PUTATIVE (AFU_ORTHOLOGUE AFUA_2G14860)-RELATED"/>
    <property type="match status" value="1"/>
</dbReference>
<dbReference type="InterPro" id="IPR002410">
    <property type="entry name" value="Peptidase_S33"/>
</dbReference>
<comment type="similarity">
    <text evidence="1">Belongs to the peptidase S33 family.</text>
</comment>
<name>A0ABQ4I2N1_9ACTN</name>
<proteinExistence type="inferred from homology"/>
<dbReference type="Pfam" id="PF00561">
    <property type="entry name" value="Abhydrolase_1"/>
    <property type="match status" value="1"/>
</dbReference>
<evidence type="ECO:0000259" key="3">
    <source>
        <dbReference type="Pfam" id="PF00561"/>
    </source>
</evidence>
<evidence type="ECO:0000256" key="2">
    <source>
        <dbReference type="ARBA" id="ARBA00022801"/>
    </source>
</evidence>
<dbReference type="EMBL" id="BOOZ01000045">
    <property type="protein sequence ID" value="GIJ12149.1"/>
    <property type="molecule type" value="Genomic_DNA"/>
</dbReference>
<dbReference type="InterPro" id="IPR000073">
    <property type="entry name" value="AB_hydrolase_1"/>
</dbReference>
<keyword evidence="5" id="KW-1185">Reference proteome</keyword>
<feature type="domain" description="AB hydrolase-1" evidence="3">
    <location>
        <begin position="22"/>
        <end position="266"/>
    </location>
</feature>
<evidence type="ECO:0000313" key="4">
    <source>
        <dbReference type="EMBL" id="GIJ12149.1"/>
    </source>
</evidence>
<dbReference type="RefSeq" id="WP_204013255.1">
    <property type="nucleotide sequence ID" value="NZ_BOOZ01000045.1"/>
</dbReference>
<organism evidence="4 5">
    <name type="scientific">Micromonospora andamanensis</name>
    <dbReference type="NCBI Taxonomy" id="1287068"/>
    <lineage>
        <taxon>Bacteria</taxon>
        <taxon>Bacillati</taxon>
        <taxon>Actinomycetota</taxon>
        <taxon>Actinomycetes</taxon>
        <taxon>Micromonosporales</taxon>
        <taxon>Micromonosporaceae</taxon>
        <taxon>Micromonospora</taxon>
    </lineage>
</organism>
<comment type="caution">
    <text evidence="4">The sequence shown here is derived from an EMBL/GenBank/DDBJ whole genome shotgun (WGS) entry which is preliminary data.</text>
</comment>